<sequence length="90" mass="10661">MNSKTSEDRIKIYLSKLRKHKNKILSTKSIKNIIEVSDISDNDIENIGLHFKRSYARAKRFFDIGKIDIAFRELESIYFYSLHDKSMFSL</sequence>
<reference evidence="1" key="2">
    <citation type="submission" date="2015-07" db="EMBL/GenBank/DDBJ databases">
        <authorList>
            <person name="Noorani M."/>
        </authorList>
    </citation>
    <scope>NUCLEOTIDE SEQUENCE</scope>
    <source>
        <strain evidence="1">CO275</strain>
    </source>
</reference>
<proteinExistence type="predicted"/>
<name>A0A1L8ZDE0_BORBI</name>
<accession>A0A1L8ZDE0</accession>
<evidence type="ECO:0000313" key="1">
    <source>
        <dbReference type="EMBL" id="OJH15774.1"/>
    </source>
</evidence>
<reference evidence="1" key="1">
    <citation type="journal article" date="2015" name="Microbiology">
        <title>Similarities in murine infection and immune response to Borrelia bissettii and Borrelia burgdorferi sensu stricto.</title>
        <authorList>
            <person name="Leydet B.F.Jr."/>
            <person name="Liang F.T."/>
        </authorList>
    </citation>
    <scope>NUCLEOTIDE SEQUENCE [LARGE SCALE GENOMIC DNA]</scope>
    <source>
        <strain evidence="1">CO275</strain>
    </source>
</reference>
<dbReference type="AlphaFoldDB" id="A0A1L8ZDE0"/>
<protein>
    <submittedName>
        <fullName evidence="1">Uncharacterized protein</fullName>
    </submittedName>
</protein>
<gene>
    <name evidence="1" type="ORF">ER70_00775</name>
</gene>
<dbReference type="EMBL" id="JNBW01000041">
    <property type="protein sequence ID" value="OJH15774.1"/>
    <property type="molecule type" value="Genomic_DNA"/>
</dbReference>
<organism evidence="1">
    <name type="scientific">Borrelia bissettiae</name>
    <name type="common">Borreliella bissettiae</name>
    <dbReference type="NCBI Taxonomy" id="64897"/>
    <lineage>
        <taxon>Bacteria</taxon>
        <taxon>Pseudomonadati</taxon>
        <taxon>Spirochaetota</taxon>
        <taxon>Spirochaetia</taxon>
        <taxon>Spirochaetales</taxon>
        <taxon>Borreliaceae</taxon>
        <taxon>Borreliella</taxon>
    </lineage>
</organism>
<feature type="non-terminal residue" evidence="1">
    <location>
        <position position="90"/>
    </location>
</feature>
<comment type="caution">
    <text evidence="1">The sequence shown here is derived from an EMBL/GenBank/DDBJ whole genome shotgun (WGS) entry which is preliminary data.</text>
</comment>